<evidence type="ECO:0000256" key="1">
    <source>
        <dbReference type="SAM" id="MobiDB-lite"/>
    </source>
</evidence>
<accession>A0AAN6DY26</accession>
<dbReference type="Pfam" id="PF26639">
    <property type="entry name" value="Het-6_barrel"/>
    <property type="match status" value="1"/>
</dbReference>
<dbReference type="Pfam" id="PF06985">
    <property type="entry name" value="HET"/>
    <property type="match status" value="1"/>
</dbReference>
<sequence>MAALQSLDHYEPYHYTRLRQPDNIRLVRLLPSADGTDELRVDVLEQSLSTVDGTYTAISYAWGDTSIDIQRPIFCNGRIIRIYPTLHSALLKLRHQSEVTLVWCDGLCIDQGADPESLEERSIQVQIMSEIYTNAQRVVADLGDDLGHKNDEFIFSLYELAGISTKHLEAVFPAFEYHDFFIDEDEEDADEDADDADDEYSGDDYEEGQSASQDPEQSSPPRHASNAPSDEGRSVDLLIGLLPACVRQKWLWHSLGTLVARPYFGRLWVIQEHALGREVVFMIGRTQIRGSILARAMLRLYNTSFYCLGYSNEVTRAQHRVPYMASLNPVIIFRIREYIMGRTFDRSKITLDRLVHETITFASTDPRDKIYGLLGLCHADERNHPSLRVDYRESVESLSLRMSRLFLSNGAHFVLYHSVGCCSEASTPSWVIDLCAEKRDDVGSLVLADGTCDDALYNAGHAPDQANPRAFQPLVSRDSHLLTVTAILLPAICSLSTTCPYMDKKTPSSKNVHDWVSDLLTWASDQDMPTSIDIRKALLSTVSADTLSFSGHFYRASLDAVLPGSEILTAALYCIEYTGPDILTDDYSRRMHRSAFSLMGCLMFAQGCAVGFPLRSQELVSLLYLVPGCAKPGDVVAIFVGLPVPFVLRPTEPEPGLEGPVFRIVGSAYAHGMMDGQIFSTSLPEQLIHLR</sequence>
<dbReference type="EMBL" id="MU404352">
    <property type="protein sequence ID" value="KAI1614741.1"/>
    <property type="molecule type" value="Genomic_DNA"/>
</dbReference>
<protein>
    <submittedName>
        <fullName evidence="3">Heterokaryon incompatibility protein-domain-containing protein</fullName>
    </submittedName>
</protein>
<gene>
    <name evidence="3" type="ORF">EDD36DRAFT_163528</name>
</gene>
<evidence type="ECO:0000313" key="4">
    <source>
        <dbReference type="Proteomes" id="UP001203852"/>
    </source>
</evidence>
<comment type="caution">
    <text evidence="3">The sequence shown here is derived from an EMBL/GenBank/DDBJ whole genome shotgun (WGS) entry which is preliminary data.</text>
</comment>
<dbReference type="InterPro" id="IPR010730">
    <property type="entry name" value="HET"/>
</dbReference>
<feature type="compositionally biased region" description="Acidic residues" evidence="1">
    <location>
        <begin position="187"/>
        <end position="207"/>
    </location>
</feature>
<dbReference type="PANTHER" id="PTHR24148:SF64">
    <property type="entry name" value="HETEROKARYON INCOMPATIBILITY DOMAIN-CONTAINING PROTEIN"/>
    <property type="match status" value="1"/>
</dbReference>
<feature type="domain" description="Heterokaryon incompatibility" evidence="2">
    <location>
        <begin position="55"/>
        <end position="149"/>
    </location>
</feature>
<dbReference type="PANTHER" id="PTHR24148">
    <property type="entry name" value="ANKYRIN REPEAT DOMAIN-CONTAINING PROTEIN 39 HOMOLOG-RELATED"/>
    <property type="match status" value="1"/>
</dbReference>
<name>A0AAN6DY26_9EURO</name>
<proteinExistence type="predicted"/>
<feature type="region of interest" description="Disordered" evidence="1">
    <location>
        <begin position="187"/>
        <end position="231"/>
    </location>
</feature>
<organism evidence="3 4">
    <name type="scientific">Exophiala viscosa</name>
    <dbReference type="NCBI Taxonomy" id="2486360"/>
    <lineage>
        <taxon>Eukaryota</taxon>
        <taxon>Fungi</taxon>
        <taxon>Dikarya</taxon>
        <taxon>Ascomycota</taxon>
        <taxon>Pezizomycotina</taxon>
        <taxon>Eurotiomycetes</taxon>
        <taxon>Chaetothyriomycetidae</taxon>
        <taxon>Chaetothyriales</taxon>
        <taxon>Herpotrichiellaceae</taxon>
        <taxon>Exophiala</taxon>
    </lineage>
</organism>
<dbReference type="Proteomes" id="UP001203852">
    <property type="component" value="Unassembled WGS sequence"/>
</dbReference>
<reference evidence="3" key="1">
    <citation type="journal article" date="2022" name="bioRxiv">
        <title>Deciphering the potential niche of two novel black yeast fungi from a biological soil crust based on their genomes, phenotypes, and melanin regulation.</title>
        <authorList>
            <consortium name="DOE Joint Genome Institute"/>
            <person name="Carr E.C."/>
            <person name="Barton Q."/>
            <person name="Grambo S."/>
            <person name="Sullivan M."/>
            <person name="Renfro C.M."/>
            <person name="Kuo A."/>
            <person name="Pangilinan J."/>
            <person name="Lipzen A."/>
            <person name="Keymanesh K."/>
            <person name="Savage E."/>
            <person name="Barry K."/>
            <person name="Grigoriev I.V."/>
            <person name="Riekhof W.R."/>
            <person name="Harris S.S."/>
        </authorList>
    </citation>
    <scope>NUCLEOTIDE SEQUENCE</scope>
    <source>
        <strain evidence="3">JF 03-4F</strain>
    </source>
</reference>
<evidence type="ECO:0000259" key="2">
    <source>
        <dbReference type="Pfam" id="PF06985"/>
    </source>
</evidence>
<evidence type="ECO:0000313" key="3">
    <source>
        <dbReference type="EMBL" id="KAI1614741.1"/>
    </source>
</evidence>
<dbReference type="InterPro" id="IPR052895">
    <property type="entry name" value="HetReg/Transcr_Mod"/>
</dbReference>
<keyword evidence="4" id="KW-1185">Reference proteome</keyword>
<dbReference type="AlphaFoldDB" id="A0AAN6DY26"/>
<feature type="compositionally biased region" description="Polar residues" evidence="1">
    <location>
        <begin position="209"/>
        <end position="220"/>
    </location>
</feature>